<dbReference type="EMBL" id="DVFO01000020">
    <property type="protein sequence ID" value="HIQ60387.1"/>
    <property type="molecule type" value="Genomic_DNA"/>
</dbReference>
<dbReference type="PROSITE" id="PS01228">
    <property type="entry name" value="COF_1"/>
    <property type="match status" value="1"/>
</dbReference>
<dbReference type="GO" id="GO:0008967">
    <property type="term" value="F:phosphoglycolate phosphatase activity"/>
    <property type="evidence" value="ECO:0007669"/>
    <property type="project" value="TreeGrafter"/>
</dbReference>
<dbReference type="GO" id="GO:0005829">
    <property type="term" value="C:cytosol"/>
    <property type="evidence" value="ECO:0007669"/>
    <property type="project" value="TreeGrafter"/>
</dbReference>
<dbReference type="PANTHER" id="PTHR43434">
    <property type="entry name" value="PHOSPHOGLYCOLATE PHOSPHATASE"/>
    <property type="match status" value="1"/>
</dbReference>
<organism evidence="1 2">
    <name type="scientific">Candidatus Enterenecus faecium</name>
    <dbReference type="NCBI Taxonomy" id="2840780"/>
    <lineage>
        <taxon>Bacteria</taxon>
        <taxon>Bacillati</taxon>
        <taxon>Bacillota</taxon>
        <taxon>Clostridia</taxon>
        <taxon>Eubacteriales</taxon>
        <taxon>Candidatus Enterenecus</taxon>
    </lineage>
</organism>
<dbReference type="NCBIfam" id="TIGR01549">
    <property type="entry name" value="HAD-SF-IA-v1"/>
    <property type="match status" value="1"/>
</dbReference>
<dbReference type="SFLD" id="SFLDS00003">
    <property type="entry name" value="Haloacid_Dehalogenase"/>
    <property type="match status" value="1"/>
</dbReference>
<dbReference type="PANTHER" id="PTHR43434:SF26">
    <property type="entry name" value="PYROPHOSPHATASE PPAX"/>
    <property type="match status" value="1"/>
</dbReference>
<dbReference type="Gene3D" id="1.10.150.240">
    <property type="entry name" value="Putative phosphatase, domain 2"/>
    <property type="match status" value="1"/>
</dbReference>
<reference evidence="1" key="2">
    <citation type="journal article" date="2021" name="PeerJ">
        <title>Extensive microbial diversity within the chicken gut microbiome revealed by metagenomics and culture.</title>
        <authorList>
            <person name="Gilroy R."/>
            <person name="Ravi A."/>
            <person name="Getino M."/>
            <person name="Pursley I."/>
            <person name="Horton D.L."/>
            <person name="Alikhan N.F."/>
            <person name="Baker D."/>
            <person name="Gharbi K."/>
            <person name="Hall N."/>
            <person name="Watson M."/>
            <person name="Adriaenssens E.M."/>
            <person name="Foster-Nyarko E."/>
            <person name="Jarju S."/>
            <person name="Secka A."/>
            <person name="Antonio M."/>
            <person name="Oren A."/>
            <person name="Chaudhuri R.R."/>
            <person name="La Ragione R."/>
            <person name="Hildebrand F."/>
            <person name="Pallen M.J."/>
        </authorList>
    </citation>
    <scope>NUCLEOTIDE SEQUENCE</scope>
    <source>
        <strain evidence="1">ChiGjej2B2-12916</strain>
    </source>
</reference>
<dbReference type="InterPro" id="IPR023198">
    <property type="entry name" value="PGP-like_dom2"/>
</dbReference>
<dbReference type="GO" id="GO:0006281">
    <property type="term" value="P:DNA repair"/>
    <property type="evidence" value="ECO:0007669"/>
    <property type="project" value="TreeGrafter"/>
</dbReference>
<dbReference type="AlphaFoldDB" id="A0A9D0YR39"/>
<keyword evidence="1" id="KW-0378">Hydrolase</keyword>
<accession>A0A9D0YR39</accession>
<dbReference type="SFLD" id="SFLDG01129">
    <property type="entry name" value="C1.5:_HAD__Beta-PGM__Phosphata"/>
    <property type="match status" value="1"/>
</dbReference>
<dbReference type="InterPro" id="IPR041492">
    <property type="entry name" value="HAD_2"/>
</dbReference>
<proteinExistence type="predicted"/>
<dbReference type="Pfam" id="PF13419">
    <property type="entry name" value="HAD_2"/>
    <property type="match status" value="1"/>
</dbReference>
<gene>
    <name evidence="1" type="ORF">IAD31_02175</name>
</gene>
<evidence type="ECO:0000313" key="1">
    <source>
        <dbReference type="EMBL" id="HIQ60387.1"/>
    </source>
</evidence>
<dbReference type="InterPro" id="IPR023214">
    <property type="entry name" value="HAD_sf"/>
</dbReference>
<dbReference type="InterPro" id="IPR006439">
    <property type="entry name" value="HAD-SF_hydro_IA"/>
</dbReference>
<dbReference type="PRINTS" id="PR00413">
    <property type="entry name" value="HADHALOGNASE"/>
</dbReference>
<reference evidence="1" key="1">
    <citation type="submission" date="2020-10" db="EMBL/GenBank/DDBJ databases">
        <authorList>
            <person name="Gilroy R."/>
        </authorList>
    </citation>
    <scope>NUCLEOTIDE SEQUENCE</scope>
    <source>
        <strain evidence="1">ChiGjej2B2-12916</strain>
    </source>
</reference>
<name>A0A9D0YR39_9FIRM</name>
<comment type="caution">
    <text evidence="1">The sequence shown here is derived from an EMBL/GenBank/DDBJ whole genome shotgun (WGS) entry which is preliminary data.</text>
</comment>
<dbReference type="InterPro" id="IPR036412">
    <property type="entry name" value="HAD-like_sf"/>
</dbReference>
<sequence>MKTYQAVLYDIDGTLLNTVNMNMYPLLRIIKEELGEERTLADVVKFMAYPGMKVMDELGIQDPEATYQRWVRYVNEYPEGATPYPGMVDTLERLQQLGVRQAVVSSKMRAQYQIDMVGNGLDQYMETAVLEEDTQLHKPNPDPLLECLRRMDLKPDQVLYVGDTPSDSKAAQAAGIDFAYATWNGVDYGSVDHAAHILDNPGDLLALVSPES</sequence>
<evidence type="ECO:0000313" key="2">
    <source>
        <dbReference type="Proteomes" id="UP000886879"/>
    </source>
</evidence>
<dbReference type="SUPFAM" id="SSF56784">
    <property type="entry name" value="HAD-like"/>
    <property type="match status" value="1"/>
</dbReference>
<dbReference type="NCBIfam" id="TIGR01509">
    <property type="entry name" value="HAD-SF-IA-v3"/>
    <property type="match status" value="1"/>
</dbReference>
<protein>
    <submittedName>
        <fullName evidence="1">HAD family hydrolase</fullName>
    </submittedName>
</protein>
<dbReference type="Gene3D" id="3.40.50.1000">
    <property type="entry name" value="HAD superfamily/HAD-like"/>
    <property type="match status" value="1"/>
</dbReference>
<dbReference type="Proteomes" id="UP000886879">
    <property type="component" value="Unassembled WGS sequence"/>
</dbReference>
<dbReference type="InterPro" id="IPR050155">
    <property type="entry name" value="HAD-like_hydrolase_sf"/>
</dbReference>